<evidence type="ECO:0000313" key="4">
    <source>
        <dbReference type="Proteomes" id="UP000182977"/>
    </source>
</evidence>
<name>A0A1H2IAG3_9ACTN</name>
<dbReference type="RefSeq" id="WP_052762302.1">
    <property type="nucleotide sequence ID" value="NZ_KQ061223.1"/>
</dbReference>
<dbReference type="AlphaFoldDB" id="A0A1H2IAG3"/>
<evidence type="ECO:0000256" key="2">
    <source>
        <dbReference type="SAM" id="SignalP"/>
    </source>
</evidence>
<dbReference type="OrthoDB" id="144586at2"/>
<sequence length="204" mass="20382">MSLSLVRRAAVLSATVVLALTASGCGSSDDDDPSAGGSDTPSAPSSEDPSSDPSAEPTAEPSETPPPAASDTPTPTPTAEAPPNGAGSPETTEAAITRFETFLHALGTADVATMCAIAGPAAAQAEADGFGPCESTMPIMASMVSPEQSAALQTATIDPELVDDSTPSQVIVPVEAIVADATFTAEDLGDTVLAYQDGDWFIVD</sequence>
<reference evidence="4" key="1">
    <citation type="submission" date="2016-10" db="EMBL/GenBank/DDBJ databases">
        <authorList>
            <person name="Varghese N."/>
            <person name="Submissions S."/>
        </authorList>
    </citation>
    <scope>NUCLEOTIDE SEQUENCE [LARGE SCALE GENOMIC DNA]</scope>
    <source>
        <strain evidence="4">DSM 45079</strain>
    </source>
</reference>
<feature type="chain" id="PRO_5009276447" evidence="2">
    <location>
        <begin position="20"/>
        <end position="204"/>
    </location>
</feature>
<proteinExistence type="predicted"/>
<feature type="compositionally biased region" description="Low complexity" evidence="1">
    <location>
        <begin position="69"/>
        <end position="83"/>
    </location>
</feature>
<protein>
    <submittedName>
        <fullName evidence="3">Uncharacterized protein</fullName>
    </submittedName>
</protein>
<gene>
    <name evidence="3" type="ORF">SAMN04488563_1549</name>
</gene>
<evidence type="ECO:0000313" key="3">
    <source>
        <dbReference type="EMBL" id="SDU40926.1"/>
    </source>
</evidence>
<evidence type="ECO:0000256" key="1">
    <source>
        <dbReference type="SAM" id="MobiDB-lite"/>
    </source>
</evidence>
<feature type="signal peptide" evidence="2">
    <location>
        <begin position="1"/>
        <end position="19"/>
    </location>
</feature>
<dbReference type="Proteomes" id="UP000182977">
    <property type="component" value="Chromosome I"/>
</dbReference>
<feature type="region of interest" description="Disordered" evidence="1">
    <location>
        <begin position="23"/>
        <end position="91"/>
    </location>
</feature>
<dbReference type="EMBL" id="LT629791">
    <property type="protein sequence ID" value="SDU40926.1"/>
    <property type="molecule type" value="Genomic_DNA"/>
</dbReference>
<keyword evidence="2" id="KW-0732">Signal</keyword>
<feature type="compositionally biased region" description="Low complexity" evidence="1">
    <location>
        <begin position="34"/>
        <end position="62"/>
    </location>
</feature>
<dbReference type="STRING" id="419479.SAMN04488563_1549"/>
<organism evidence="3 4">
    <name type="scientific">Jiangella alkaliphila</name>
    <dbReference type="NCBI Taxonomy" id="419479"/>
    <lineage>
        <taxon>Bacteria</taxon>
        <taxon>Bacillati</taxon>
        <taxon>Actinomycetota</taxon>
        <taxon>Actinomycetes</taxon>
        <taxon>Jiangellales</taxon>
        <taxon>Jiangellaceae</taxon>
        <taxon>Jiangella</taxon>
    </lineage>
</organism>
<keyword evidence="4" id="KW-1185">Reference proteome</keyword>
<dbReference type="PROSITE" id="PS51257">
    <property type="entry name" value="PROKAR_LIPOPROTEIN"/>
    <property type="match status" value="1"/>
</dbReference>
<accession>A0A1H2IAG3</accession>